<protein>
    <recommendedName>
        <fullName evidence="6">Rhodopsin domain-containing protein</fullName>
    </recommendedName>
</protein>
<dbReference type="InterPro" id="IPR052337">
    <property type="entry name" value="SAT4-like"/>
</dbReference>
<comment type="similarity">
    <text evidence="5">Belongs to the SAT4 family.</text>
</comment>
<dbReference type="AlphaFoldDB" id="A0A444S887"/>
<evidence type="ECO:0000313" key="7">
    <source>
        <dbReference type="EMBL" id="RXG49617.1"/>
    </source>
</evidence>
<dbReference type="InterPro" id="IPR049326">
    <property type="entry name" value="Rhodopsin_dom_fungi"/>
</dbReference>
<dbReference type="Proteomes" id="UP000288725">
    <property type="component" value="Unassembled WGS sequence"/>
</dbReference>
<feature type="domain" description="Rhodopsin" evidence="6">
    <location>
        <begin position="2"/>
        <end position="65"/>
    </location>
</feature>
<dbReference type="PANTHER" id="PTHR33048">
    <property type="entry name" value="PTH11-LIKE INTEGRAL MEMBRANE PROTEIN (AFU_ORTHOLOGUE AFUA_5G11245)"/>
    <property type="match status" value="1"/>
</dbReference>
<gene>
    <name evidence="7" type="ORF">VDGE_30114</name>
</gene>
<comment type="caution">
    <text evidence="7">The sequence shown here is derived from an EMBL/GenBank/DDBJ whole genome shotgun (WGS) entry which is preliminary data.</text>
</comment>
<evidence type="ECO:0000313" key="8">
    <source>
        <dbReference type="Proteomes" id="UP000288725"/>
    </source>
</evidence>
<evidence type="ECO:0000259" key="6">
    <source>
        <dbReference type="Pfam" id="PF20684"/>
    </source>
</evidence>
<keyword evidence="2" id="KW-0812">Transmembrane</keyword>
<evidence type="ECO:0000256" key="3">
    <source>
        <dbReference type="ARBA" id="ARBA00022989"/>
    </source>
</evidence>
<dbReference type="GO" id="GO:0016020">
    <property type="term" value="C:membrane"/>
    <property type="evidence" value="ECO:0007669"/>
    <property type="project" value="UniProtKB-SubCell"/>
</dbReference>
<name>A0A444S887_VERDA</name>
<proteinExistence type="inferred from homology"/>
<dbReference type="EMBL" id="RSDZ01000013">
    <property type="protein sequence ID" value="RXG49617.1"/>
    <property type="molecule type" value="Genomic_DNA"/>
</dbReference>
<evidence type="ECO:0000256" key="1">
    <source>
        <dbReference type="ARBA" id="ARBA00004141"/>
    </source>
</evidence>
<keyword evidence="3" id="KW-1133">Transmembrane helix</keyword>
<keyword evidence="4" id="KW-0472">Membrane</keyword>
<dbReference type="PANTHER" id="PTHR33048:SF47">
    <property type="entry name" value="INTEGRAL MEMBRANE PROTEIN-RELATED"/>
    <property type="match status" value="1"/>
</dbReference>
<reference evidence="7 8" key="1">
    <citation type="submission" date="2018-12" db="EMBL/GenBank/DDBJ databases">
        <title>Genome of Verticillium dahliae isolate Getta Getta.</title>
        <authorList>
            <person name="Gardiner D.M."/>
        </authorList>
    </citation>
    <scope>NUCLEOTIDE SEQUENCE [LARGE SCALE GENOMIC DNA]</scope>
    <source>
        <strain evidence="7 8">Getta Getta</strain>
    </source>
</reference>
<evidence type="ECO:0000256" key="5">
    <source>
        <dbReference type="ARBA" id="ARBA00038359"/>
    </source>
</evidence>
<dbReference type="Pfam" id="PF20684">
    <property type="entry name" value="Fung_rhodopsin"/>
    <property type="match status" value="1"/>
</dbReference>
<sequence length="98" mass="10956">MLVLAVFCLGFFVCIISIYRIFTLRAGVISTDASWDNISVAIWSCLELNVAIIASSLPTLRPLIAHKSFANHYQSHARAMSSRERLLTRTLRGQVFQG</sequence>
<evidence type="ECO:0000256" key="4">
    <source>
        <dbReference type="ARBA" id="ARBA00023136"/>
    </source>
</evidence>
<comment type="subcellular location">
    <subcellularLocation>
        <location evidence="1">Membrane</location>
        <topology evidence="1">Multi-pass membrane protein</topology>
    </subcellularLocation>
</comment>
<organism evidence="7 8">
    <name type="scientific">Verticillium dahliae</name>
    <name type="common">Verticillium wilt</name>
    <dbReference type="NCBI Taxonomy" id="27337"/>
    <lineage>
        <taxon>Eukaryota</taxon>
        <taxon>Fungi</taxon>
        <taxon>Dikarya</taxon>
        <taxon>Ascomycota</taxon>
        <taxon>Pezizomycotina</taxon>
        <taxon>Sordariomycetes</taxon>
        <taxon>Hypocreomycetidae</taxon>
        <taxon>Glomerellales</taxon>
        <taxon>Plectosphaerellaceae</taxon>
        <taxon>Verticillium</taxon>
    </lineage>
</organism>
<evidence type="ECO:0000256" key="2">
    <source>
        <dbReference type="ARBA" id="ARBA00022692"/>
    </source>
</evidence>
<accession>A0A444S887</accession>